<dbReference type="CDD" id="cd06464">
    <property type="entry name" value="ACD_sHsps-like"/>
    <property type="match status" value="1"/>
</dbReference>
<dbReference type="InterPro" id="IPR031107">
    <property type="entry name" value="Small_HSP"/>
</dbReference>
<dbReference type="AlphaFoldDB" id="A0A9Q4B041"/>
<dbReference type="InterPro" id="IPR008978">
    <property type="entry name" value="HSP20-like_chaperone"/>
</dbReference>
<evidence type="ECO:0000313" key="5">
    <source>
        <dbReference type="Proteomes" id="UP001057753"/>
    </source>
</evidence>
<protein>
    <submittedName>
        <fullName evidence="4">Hsp20/alpha crystallin family protein</fullName>
    </submittedName>
</protein>
<gene>
    <name evidence="4" type="ORF">HXA33_04845</name>
</gene>
<feature type="domain" description="SHSP" evidence="3">
    <location>
        <begin position="34"/>
        <end position="146"/>
    </location>
</feature>
<proteinExistence type="inferred from homology"/>
<organism evidence="4 5">
    <name type="scientific">Salipaludibacillus agaradhaerens</name>
    <name type="common">Bacillus agaradhaerens</name>
    <dbReference type="NCBI Taxonomy" id="76935"/>
    <lineage>
        <taxon>Bacteria</taxon>
        <taxon>Bacillati</taxon>
        <taxon>Bacillota</taxon>
        <taxon>Bacilli</taxon>
        <taxon>Bacillales</taxon>
        <taxon>Bacillaceae</taxon>
    </lineage>
</organism>
<evidence type="ECO:0000256" key="2">
    <source>
        <dbReference type="RuleBase" id="RU003616"/>
    </source>
</evidence>
<reference evidence="4" key="1">
    <citation type="submission" date="2020-06" db="EMBL/GenBank/DDBJ databases">
        <title>Insight into the genomes of haloalkaliphilic bacilli from Kenyan soda lakes.</title>
        <authorList>
            <person name="Mwirichia R."/>
            <person name="Villamizar G.C."/>
            <person name="Poehlein A."/>
            <person name="Mugweru J."/>
            <person name="Kipnyargis A."/>
            <person name="Kiplimo D."/>
            <person name="Orwa P."/>
            <person name="Daniel R."/>
        </authorList>
    </citation>
    <scope>NUCLEOTIDE SEQUENCE</scope>
    <source>
        <strain evidence="4">B1096_S55</strain>
    </source>
</reference>
<dbReference type="Proteomes" id="UP001057753">
    <property type="component" value="Unassembled WGS sequence"/>
</dbReference>
<evidence type="ECO:0000259" key="3">
    <source>
        <dbReference type="PROSITE" id="PS01031"/>
    </source>
</evidence>
<dbReference type="PROSITE" id="PS01031">
    <property type="entry name" value="SHSP"/>
    <property type="match status" value="1"/>
</dbReference>
<evidence type="ECO:0000313" key="4">
    <source>
        <dbReference type="EMBL" id="MCR6095864.1"/>
    </source>
</evidence>
<name>A0A9Q4B041_SALAG</name>
<dbReference type="RefSeq" id="WP_257820607.1">
    <property type="nucleotide sequence ID" value="NZ_JABXYM010000001.1"/>
</dbReference>
<dbReference type="InterPro" id="IPR002068">
    <property type="entry name" value="A-crystallin/Hsp20_dom"/>
</dbReference>
<comment type="similarity">
    <text evidence="1 2">Belongs to the small heat shock protein (HSP20) family.</text>
</comment>
<dbReference type="Gene3D" id="2.60.40.790">
    <property type="match status" value="1"/>
</dbReference>
<dbReference type="SUPFAM" id="SSF49764">
    <property type="entry name" value="HSP20-like chaperones"/>
    <property type="match status" value="1"/>
</dbReference>
<keyword evidence="5" id="KW-1185">Reference proteome</keyword>
<accession>A0A9Q4B041</accession>
<dbReference type="PANTHER" id="PTHR11527">
    <property type="entry name" value="HEAT-SHOCK PROTEIN 20 FAMILY MEMBER"/>
    <property type="match status" value="1"/>
</dbReference>
<sequence length="146" mass="17112">MSDRKKREIQPIHEKPFGDILHSMDHFFTQAIQHFHTPRAIPVHQYETADEYIIEAELPGIKKKQINLDIFQNHIKISVEDEAFTEKKDDTQKITEQSLRYQRADRLVTLPFAVNQSDVKASLSQGLLVIRIPNRRKRIPIDTKEV</sequence>
<dbReference type="EMBL" id="JABXYM010000001">
    <property type="protein sequence ID" value="MCR6095864.1"/>
    <property type="molecule type" value="Genomic_DNA"/>
</dbReference>
<dbReference type="Pfam" id="PF00011">
    <property type="entry name" value="HSP20"/>
    <property type="match status" value="1"/>
</dbReference>
<evidence type="ECO:0000256" key="1">
    <source>
        <dbReference type="PROSITE-ProRule" id="PRU00285"/>
    </source>
</evidence>
<comment type="caution">
    <text evidence="4">The sequence shown here is derived from an EMBL/GenBank/DDBJ whole genome shotgun (WGS) entry which is preliminary data.</text>
</comment>